<evidence type="ECO:0000313" key="20">
    <source>
        <dbReference type="EMBL" id="OOC08972.1"/>
    </source>
</evidence>
<dbReference type="CDD" id="cd02953">
    <property type="entry name" value="DsbDgamma"/>
    <property type="match status" value="1"/>
</dbReference>
<evidence type="ECO:0000256" key="6">
    <source>
        <dbReference type="ARBA" id="ARBA00022692"/>
    </source>
</evidence>
<dbReference type="EC" id="1.8.1.8" evidence="18"/>
<feature type="transmembrane region" description="Helical" evidence="18">
    <location>
        <begin position="390"/>
        <end position="415"/>
    </location>
</feature>
<comment type="function">
    <text evidence="18">Required to facilitate the formation of correct disulfide bonds in some periplasmic proteins and for the assembly of the periplasmic c-type cytochromes. Acts by transferring electrons from cytoplasmic thioredoxin to the periplasm. This transfer involves a cascade of disulfide bond formation and reduction steps.</text>
</comment>
<keyword evidence="7 18" id="KW-0732">Signal</keyword>
<feature type="transmembrane region" description="Helical" evidence="18">
    <location>
        <begin position="427"/>
        <end position="449"/>
    </location>
</feature>
<keyword evidence="10 18" id="KW-1133">Transmembrane helix</keyword>
<dbReference type="InterPro" id="IPR036929">
    <property type="entry name" value="DsbDN_sf"/>
</dbReference>
<dbReference type="SUPFAM" id="SSF74863">
    <property type="entry name" value="Thiol:disulfide interchange protein DsbD, N-terminal domain (DsbD-alpha)"/>
    <property type="match status" value="2"/>
</dbReference>
<proteinExistence type="inferred from homology"/>
<dbReference type="GO" id="GO:0009055">
    <property type="term" value="F:electron transfer activity"/>
    <property type="evidence" value="ECO:0007669"/>
    <property type="project" value="UniProtKB-UniRule"/>
</dbReference>
<dbReference type="PROSITE" id="PS51352">
    <property type="entry name" value="THIOREDOXIN_2"/>
    <property type="match status" value="1"/>
</dbReference>
<keyword evidence="3 18" id="KW-0813">Transport</keyword>
<dbReference type="Pfam" id="PF13899">
    <property type="entry name" value="Thioredoxin_7"/>
    <property type="match status" value="1"/>
</dbReference>
<dbReference type="STRING" id="252474.B1A74_13430"/>
<dbReference type="EMBL" id="MUZR01000071">
    <property type="protein sequence ID" value="OOC08972.1"/>
    <property type="molecule type" value="Genomic_DNA"/>
</dbReference>
<dbReference type="SUPFAM" id="SSF52833">
    <property type="entry name" value="Thioredoxin-like"/>
    <property type="match status" value="1"/>
</dbReference>
<evidence type="ECO:0000256" key="16">
    <source>
        <dbReference type="ARBA" id="ARBA00047388"/>
    </source>
</evidence>
<comment type="similarity">
    <text evidence="2 18">Belongs to the thioredoxin family. DsbD subfamily.</text>
</comment>
<keyword evidence="21" id="KW-1185">Reference proteome</keyword>
<keyword evidence="9 18" id="KW-0249">Electron transport</keyword>
<dbReference type="InterPro" id="IPR003834">
    <property type="entry name" value="Cyt_c_assmbl_TM_dom"/>
</dbReference>
<feature type="chain" id="PRO_5013415299" description="Thiol:disulfide interchange protein DsbD" evidence="18">
    <location>
        <begin position="27"/>
        <end position="771"/>
    </location>
</feature>
<dbReference type="OrthoDB" id="9811036at2"/>
<evidence type="ECO:0000256" key="2">
    <source>
        <dbReference type="ARBA" id="ARBA00007241"/>
    </source>
</evidence>
<keyword evidence="4 18" id="KW-1003">Cell membrane</keyword>
<feature type="disulfide bond" description="Redox-active" evidence="18">
    <location>
        <begin position="284"/>
        <end position="290"/>
    </location>
</feature>
<evidence type="ECO:0000256" key="18">
    <source>
        <dbReference type="HAMAP-Rule" id="MF_00399"/>
    </source>
</evidence>
<evidence type="ECO:0000256" key="7">
    <source>
        <dbReference type="ARBA" id="ARBA00022729"/>
    </source>
</evidence>
<feature type="signal peptide" evidence="18">
    <location>
        <begin position="1"/>
        <end position="26"/>
    </location>
</feature>
<comment type="subcellular location">
    <subcellularLocation>
        <location evidence="1 18">Cell inner membrane</location>
        <topology evidence="1 18">Multi-pass membrane protein</topology>
    </subcellularLocation>
</comment>
<keyword evidence="12 18" id="KW-0520">NAD</keyword>
<feature type="transmembrane region" description="Helical" evidence="18">
    <location>
        <begin position="600"/>
        <end position="621"/>
    </location>
</feature>
<dbReference type="InterPro" id="IPR036249">
    <property type="entry name" value="Thioredoxin-like_sf"/>
</dbReference>
<feature type="transmembrane region" description="Helical" evidence="18">
    <location>
        <begin position="470"/>
        <end position="500"/>
    </location>
</feature>
<evidence type="ECO:0000256" key="9">
    <source>
        <dbReference type="ARBA" id="ARBA00022982"/>
    </source>
</evidence>
<dbReference type="Pfam" id="PF11412">
    <property type="entry name" value="DsbD_N"/>
    <property type="match status" value="2"/>
</dbReference>
<evidence type="ECO:0000256" key="1">
    <source>
        <dbReference type="ARBA" id="ARBA00004429"/>
    </source>
</evidence>
<evidence type="ECO:0000256" key="8">
    <source>
        <dbReference type="ARBA" id="ARBA00022748"/>
    </source>
</evidence>
<dbReference type="AlphaFoldDB" id="A0A1V2ZUZ8"/>
<accession>A0A1V2ZUZ8</accession>
<keyword evidence="8 18" id="KW-0201">Cytochrome c-type biogenesis</keyword>
<dbReference type="GO" id="GO:0045454">
    <property type="term" value="P:cell redox homeostasis"/>
    <property type="evidence" value="ECO:0007669"/>
    <property type="project" value="TreeGrafter"/>
</dbReference>
<evidence type="ECO:0000256" key="5">
    <source>
        <dbReference type="ARBA" id="ARBA00022519"/>
    </source>
</evidence>
<comment type="caution">
    <text evidence="20">The sequence shown here is derived from an EMBL/GenBank/DDBJ whole genome shotgun (WGS) entry which is preliminary data.</text>
</comment>
<dbReference type="InterPro" id="IPR035671">
    <property type="entry name" value="DsbD_gamma"/>
</dbReference>
<sequence length="771" mass="83250" precursor="true">MHPMNLRYWLAALFTALLLLPGVAAAQFGMDDDLLDPDDAFAISAEAVDESTIRLTWDIADEYYMYREQFEFEPESPGLELGDPAIPDGEIKEDEFFGRVETYRGEVSIELPVLAAENETIELTARSQGCADAGICYPPHFQTVSITLPGLPGDAEAEADTTAAEEGALDELGQMSGDLAGDEDLLDPEDAFAASAEAISQNAVVLRFDIADGYYLYRDQLDVRVAEGEGIELGNISPPDGELHEDEFFGETRIFRDEVEILVPVQRDADDVADIVLAVDYQGCADAGICYPPLTQEVAVSFAADLAAEADTAALPDEGEPAPEDDDAVAPPASEQDRIAAQLADGRVWLVALAFFGFGLLLTFTPCVFPMIPILSNIILGQKEMNTRKAFFISLVFVLAMALTYTVAGVLAGMAGANLQAAFQNPWIIGTFVAIFIALSMSMFGFYDLQMPAGVQSKLSNISNRQEGGTLFGAGIMGFLSALIVGPCVTAPLLGALLYISQTGDAVLGGIALFSLSMGMGAPLLAIGTSAGRLLPKAGPWMDTIKAVFGVGLLAMGIWLLERVIPGEVAMFLWATLFIVVAVYMGALQSLPEGKSGWHTLWKGIGLVILIYGILLMLGAATGGKDMTRPLATLSQPAVSTADGGPTEMEFTYIDSLEDLEREVEQAASRGEPVFLDFYADWCVDCVRLDRTTFQDPEVIRATADVHLLKADVTDNTSEHRELMQHFELFGPPAMVFYDRDGEPLPQFRRVGYLNAREFLDHLDNALGVRP</sequence>
<dbReference type="InterPro" id="IPR013766">
    <property type="entry name" value="Thioredoxin_domain"/>
</dbReference>
<evidence type="ECO:0000256" key="15">
    <source>
        <dbReference type="ARBA" id="ARBA00023284"/>
    </source>
</evidence>
<dbReference type="Gene3D" id="3.40.30.10">
    <property type="entry name" value="Glutaredoxin"/>
    <property type="match status" value="1"/>
</dbReference>
<dbReference type="GO" id="GO:0017004">
    <property type="term" value="P:cytochrome complex assembly"/>
    <property type="evidence" value="ECO:0007669"/>
    <property type="project" value="UniProtKB-UniRule"/>
</dbReference>
<keyword evidence="14 18" id="KW-1015">Disulfide bond</keyword>
<keyword evidence="13 18" id="KW-0472">Membrane</keyword>
<dbReference type="Gene3D" id="2.60.40.1250">
    <property type="entry name" value="Thiol:disulfide interchange protein DsbD, N-terminal domain"/>
    <property type="match status" value="2"/>
</dbReference>
<evidence type="ECO:0000256" key="12">
    <source>
        <dbReference type="ARBA" id="ARBA00023027"/>
    </source>
</evidence>
<dbReference type="RefSeq" id="WP_077244925.1">
    <property type="nucleotide sequence ID" value="NZ_MUZR01000071.1"/>
</dbReference>
<organism evidence="20 21">
    <name type="scientific">Thioalkalivibrio halophilus</name>
    <dbReference type="NCBI Taxonomy" id="252474"/>
    <lineage>
        <taxon>Bacteria</taxon>
        <taxon>Pseudomonadati</taxon>
        <taxon>Pseudomonadota</taxon>
        <taxon>Gammaproteobacteria</taxon>
        <taxon>Chromatiales</taxon>
        <taxon>Ectothiorhodospiraceae</taxon>
        <taxon>Thioalkalivibrio</taxon>
    </lineage>
</organism>
<keyword evidence="5 18" id="KW-0997">Cell inner membrane</keyword>
<evidence type="ECO:0000256" key="4">
    <source>
        <dbReference type="ARBA" id="ARBA00022475"/>
    </source>
</evidence>
<evidence type="ECO:0000256" key="10">
    <source>
        <dbReference type="ARBA" id="ARBA00022989"/>
    </source>
</evidence>
<evidence type="ECO:0000313" key="21">
    <source>
        <dbReference type="Proteomes" id="UP000189177"/>
    </source>
</evidence>
<keyword evidence="11 18" id="KW-0560">Oxidoreductase</keyword>
<evidence type="ECO:0000256" key="3">
    <source>
        <dbReference type="ARBA" id="ARBA00022448"/>
    </source>
</evidence>
<dbReference type="Pfam" id="PF02683">
    <property type="entry name" value="DsbD_TM"/>
    <property type="match status" value="1"/>
</dbReference>
<feature type="transmembrane region" description="Helical" evidence="18">
    <location>
        <begin position="571"/>
        <end position="588"/>
    </location>
</feature>
<keyword evidence="6 18" id="KW-0812">Transmembrane</keyword>
<comment type="caution">
    <text evidence="18">Lacks conserved residue(s) required for the propagation of feature annotation.</text>
</comment>
<dbReference type="PANTHER" id="PTHR32234:SF0">
    <property type="entry name" value="THIOL:DISULFIDE INTERCHANGE PROTEIN DSBD"/>
    <property type="match status" value="1"/>
</dbReference>
<dbReference type="GO" id="GO:0005886">
    <property type="term" value="C:plasma membrane"/>
    <property type="evidence" value="ECO:0007669"/>
    <property type="project" value="UniProtKB-SubCell"/>
</dbReference>
<dbReference type="NCBIfam" id="NF001419">
    <property type="entry name" value="PRK00293.1"/>
    <property type="match status" value="1"/>
</dbReference>
<dbReference type="GO" id="GO:0047134">
    <property type="term" value="F:protein-disulfide reductase [NAD(P)H] activity"/>
    <property type="evidence" value="ECO:0007669"/>
    <property type="project" value="UniProtKB-UniRule"/>
</dbReference>
<feature type="transmembrane region" description="Helical" evidence="18">
    <location>
        <begin position="348"/>
        <end position="369"/>
    </location>
</feature>
<feature type="domain" description="Thioredoxin" evidence="19">
    <location>
        <begin position="628"/>
        <end position="768"/>
    </location>
</feature>
<evidence type="ECO:0000256" key="17">
    <source>
        <dbReference type="ARBA" id="ARBA00047804"/>
    </source>
</evidence>
<dbReference type="InterPro" id="IPR028250">
    <property type="entry name" value="DsbDN"/>
</dbReference>
<comment type="catalytic activity">
    <reaction evidence="17 18">
        <text>[protein]-dithiol + NADP(+) = [protein]-disulfide + NADPH + H(+)</text>
        <dbReference type="Rhea" id="RHEA:18753"/>
        <dbReference type="Rhea" id="RHEA-COMP:10593"/>
        <dbReference type="Rhea" id="RHEA-COMP:10594"/>
        <dbReference type="ChEBI" id="CHEBI:15378"/>
        <dbReference type="ChEBI" id="CHEBI:29950"/>
        <dbReference type="ChEBI" id="CHEBI:50058"/>
        <dbReference type="ChEBI" id="CHEBI:57783"/>
        <dbReference type="ChEBI" id="CHEBI:58349"/>
        <dbReference type="EC" id="1.8.1.8"/>
    </reaction>
</comment>
<evidence type="ECO:0000256" key="14">
    <source>
        <dbReference type="ARBA" id="ARBA00023157"/>
    </source>
</evidence>
<dbReference type="HAMAP" id="MF_00399">
    <property type="entry name" value="DbsD"/>
    <property type="match status" value="1"/>
</dbReference>
<protein>
    <recommendedName>
        <fullName evidence="18">Thiol:disulfide interchange protein DsbD</fullName>
        <ecNumber evidence="18">1.8.1.8</ecNumber>
    </recommendedName>
    <alternativeName>
        <fullName evidence="18">Protein-disulfide reductase</fullName>
        <shortName evidence="18">Disulfide reductase</shortName>
    </alternativeName>
</protein>
<gene>
    <name evidence="18" type="primary">dsbD</name>
    <name evidence="20" type="ORF">B1A74_13430</name>
</gene>
<comment type="catalytic activity">
    <reaction evidence="16 18">
        <text>[protein]-dithiol + NAD(+) = [protein]-disulfide + NADH + H(+)</text>
        <dbReference type="Rhea" id="RHEA:18749"/>
        <dbReference type="Rhea" id="RHEA-COMP:10593"/>
        <dbReference type="Rhea" id="RHEA-COMP:10594"/>
        <dbReference type="ChEBI" id="CHEBI:15378"/>
        <dbReference type="ChEBI" id="CHEBI:29950"/>
        <dbReference type="ChEBI" id="CHEBI:50058"/>
        <dbReference type="ChEBI" id="CHEBI:57540"/>
        <dbReference type="ChEBI" id="CHEBI:57945"/>
        <dbReference type="EC" id="1.8.1.8"/>
    </reaction>
</comment>
<feature type="transmembrane region" description="Helical" evidence="18">
    <location>
        <begin position="506"/>
        <end position="527"/>
    </location>
</feature>
<reference evidence="20 21" key="1">
    <citation type="submission" date="2017-02" db="EMBL/GenBank/DDBJ databases">
        <title>Genomic diversity within the haloalkaliphilic genus Thioalkalivibrio.</title>
        <authorList>
            <person name="Ahn A.-C."/>
            <person name="Meier-Kolthoff J."/>
            <person name="Overmars L."/>
            <person name="Richter M."/>
            <person name="Woyke T."/>
            <person name="Sorokin D.Y."/>
            <person name="Muyzer G."/>
        </authorList>
    </citation>
    <scope>NUCLEOTIDE SEQUENCE [LARGE SCALE GENOMIC DNA]</scope>
    <source>
        <strain evidence="20 21">HL17</strain>
    </source>
</reference>
<feature type="disulfide bond" description="Redox-active" evidence="18">
    <location>
        <begin position="683"/>
        <end position="686"/>
    </location>
</feature>
<dbReference type="PANTHER" id="PTHR32234">
    <property type="entry name" value="THIOL:DISULFIDE INTERCHANGE PROTEIN DSBD"/>
    <property type="match status" value="1"/>
</dbReference>
<evidence type="ECO:0000256" key="11">
    <source>
        <dbReference type="ARBA" id="ARBA00023002"/>
    </source>
</evidence>
<evidence type="ECO:0000256" key="13">
    <source>
        <dbReference type="ARBA" id="ARBA00023136"/>
    </source>
</evidence>
<keyword evidence="15 18" id="KW-0676">Redox-active center</keyword>
<feature type="transmembrane region" description="Helical" evidence="18">
    <location>
        <begin position="547"/>
        <end position="565"/>
    </location>
</feature>
<dbReference type="InterPro" id="IPR022910">
    <property type="entry name" value="Thiol_diS_interchange_DbsD"/>
</dbReference>
<evidence type="ECO:0000259" key="19">
    <source>
        <dbReference type="PROSITE" id="PS51352"/>
    </source>
</evidence>
<name>A0A1V2ZUZ8_9GAMM</name>
<dbReference type="Proteomes" id="UP000189177">
    <property type="component" value="Unassembled WGS sequence"/>
</dbReference>